<reference evidence="12 13" key="1">
    <citation type="submission" date="2019-03" db="EMBL/GenBank/DDBJ databases">
        <title>Genomic Encyclopedia of Archaeal and Bacterial Type Strains, Phase II (KMG-II): from individual species to whole genera.</title>
        <authorList>
            <person name="Goeker M."/>
        </authorList>
    </citation>
    <scope>NUCLEOTIDE SEQUENCE [LARGE SCALE GENOMIC DNA]</scope>
    <source>
        <strain evidence="12 13">DSM 45499</strain>
    </source>
</reference>
<keyword evidence="6" id="KW-0645">Protease</keyword>
<keyword evidence="9" id="KW-0862">Zinc</keyword>
<keyword evidence="11" id="KW-0732">Signal</keyword>
<feature type="signal peptide" evidence="11">
    <location>
        <begin position="1"/>
        <end position="33"/>
    </location>
</feature>
<evidence type="ECO:0000256" key="5">
    <source>
        <dbReference type="ARBA" id="ARBA00022723"/>
    </source>
</evidence>
<dbReference type="PRINTS" id="PR00787">
    <property type="entry name" value="NEUTRALPTASE"/>
</dbReference>
<sequence length="187" mass="19171">MYRRTLIGLLATTAMTATLVVGTAATVAPQATADVGAAVVTITYSDARAGEFKDAVAQGVAVWNANVTSVRIQKAASGQRADVQVIADPGWPRATLGPVRPGGSGTVWYGREAVADGYNLVRIASHEFGHILGLPDIKPGPCSSLMSGSTGGVSCTNVNPNASERNRVQSIYANGFAPTATNTVVIG</sequence>
<evidence type="ECO:0000313" key="12">
    <source>
        <dbReference type="EMBL" id="TDV36675.1"/>
    </source>
</evidence>
<dbReference type="GO" id="GO:0006508">
    <property type="term" value="P:proteolysis"/>
    <property type="evidence" value="ECO:0007669"/>
    <property type="project" value="InterPro"/>
</dbReference>
<comment type="catalytic activity">
    <reaction evidence="1">
        <text>Hydrolyzes proteins with a preference for Tyr or Phe in the P1' position. Has no action on amino-acid p-nitroanilides.</text>
        <dbReference type="EC" id="3.4.24.77"/>
    </reaction>
</comment>
<feature type="active site" evidence="8">
    <location>
        <position position="127"/>
    </location>
</feature>
<dbReference type="Proteomes" id="UP000294927">
    <property type="component" value="Unassembled WGS sequence"/>
</dbReference>
<evidence type="ECO:0000256" key="4">
    <source>
        <dbReference type="ARBA" id="ARBA00019129"/>
    </source>
</evidence>
<comment type="cofactor">
    <cofactor evidence="9">
        <name>Zn(2+)</name>
        <dbReference type="ChEBI" id="CHEBI:29105"/>
    </cofactor>
    <text evidence="9">Binds 1 zinc ion per subunit.</text>
</comment>
<evidence type="ECO:0000256" key="2">
    <source>
        <dbReference type="ARBA" id="ARBA00006571"/>
    </source>
</evidence>
<evidence type="ECO:0000256" key="7">
    <source>
        <dbReference type="ARBA" id="ARBA00029927"/>
    </source>
</evidence>
<feature type="chain" id="PRO_5020988691" description="Extracellular small neutral protease" evidence="11">
    <location>
        <begin position="34"/>
        <end position="187"/>
    </location>
</feature>
<dbReference type="Gene3D" id="3.40.390.10">
    <property type="entry name" value="Collagenase (Catalytic Domain)"/>
    <property type="match status" value="1"/>
</dbReference>
<feature type="binding site" evidence="9">
    <location>
        <position position="136"/>
    </location>
    <ligand>
        <name>Zn(2+)</name>
        <dbReference type="ChEBI" id="CHEBI:29105"/>
        <note>catalytic</note>
    </ligand>
</feature>
<keyword evidence="13" id="KW-1185">Reference proteome</keyword>
<keyword evidence="6" id="KW-0378">Hydrolase</keyword>
<feature type="disulfide bond" evidence="10">
    <location>
        <begin position="142"/>
        <end position="155"/>
    </location>
</feature>
<evidence type="ECO:0000256" key="10">
    <source>
        <dbReference type="PIRSR" id="PIRSR016573-3"/>
    </source>
</evidence>
<organism evidence="12 13">
    <name type="scientific">Actinophytocola oryzae</name>
    <dbReference type="NCBI Taxonomy" id="502181"/>
    <lineage>
        <taxon>Bacteria</taxon>
        <taxon>Bacillati</taxon>
        <taxon>Actinomycetota</taxon>
        <taxon>Actinomycetes</taxon>
        <taxon>Pseudonocardiales</taxon>
        <taxon>Pseudonocardiaceae</taxon>
    </lineage>
</organism>
<proteinExistence type="inferred from homology"/>
<keyword evidence="6" id="KW-0482">Metalloprotease</keyword>
<evidence type="ECO:0000256" key="3">
    <source>
        <dbReference type="ARBA" id="ARBA00012325"/>
    </source>
</evidence>
<feature type="binding site" evidence="9">
    <location>
        <position position="130"/>
    </location>
    <ligand>
        <name>Zn(2+)</name>
        <dbReference type="ChEBI" id="CHEBI:29105"/>
        <note>catalytic</note>
    </ligand>
</feature>
<dbReference type="AlphaFoldDB" id="A0A4R7UTD4"/>
<gene>
    <name evidence="12" type="ORF">CLV71_13154</name>
</gene>
<dbReference type="GO" id="GO:0008270">
    <property type="term" value="F:zinc ion binding"/>
    <property type="evidence" value="ECO:0007669"/>
    <property type="project" value="InterPro"/>
</dbReference>
<feature type="binding site" evidence="9">
    <location>
        <position position="126"/>
    </location>
    <ligand>
        <name>Zn(2+)</name>
        <dbReference type="ChEBI" id="CHEBI:29105"/>
        <note>catalytic</note>
    </ligand>
</feature>
<dbReference type="EC" id="3.4.24.77" evidence="3"/>
<accession>A0A4R7UTD4</accession>
<evidence type="ECO:0000256" key="6">
    <source>
        <dbReference type="ARBA" id="ARBA00023049"/>
    </source>
</evidence>
<dbReference type="Pfam" id="PF02031">
    <property type="entry name" value="Peptidase_M7"/>
    <property type="match status" value="1"/>
</dbReference>
<dbReference type="PIRSF" id="PIRSF016573">
    <property type="entry name" value="Peptidase_M7"/>
    <property type="match status" value="1"/>
</dbReference>
<keyword evidence="5 9" id="KW-0479">Metal-binding</keyword>
<comment type="caution">
    <text evidence="12">The sequence shown here is derived from an EMBL/GenBank/DDBJ whole genome shotgun (WGS) entry which is preliminary data.</text>
</comment>
<dbReference type="InterPro" id="IPR000013">
    <property type="entry name" value="Peptidase_M7"/>
</dbReference>
<evidence type="ECO:0000256" key="1">
    <source>
        <dbReference type="ARBA" id="ARBA00000612"/>
    </source>
</evidence>
<protein>
    <recommendedName>
        <fullName evidence="4">Extracellular small neutral protease</fullName>
        <ecNumber evidence="3">3.4.24.77</ecNumber>
    </recommendedName>
    <alternativeName>
        <fullName evidence="7">Snapalysin</fullName>
    </alternativeName>
</protein>
<evidence type="ECO:0000256" key="11">
    <source>
        <dbReference type="SAM" id="SignalP"/>
    </source>
</evidence>
<evidence type="ECO:0000313" key="13">
    <source>
        <dbReference type="Proteomes" id="UP000294927"/>
    </source>
</evidence>
<comment type="similarity">
    <text evidence="2">Belongs to the peptidase M7 family.</text>
</comment>
<name>A0A4R7UTD4_9PSEU</name>
<evidence type="ECO:0000256" key="8">
    <source>
        <dbReference type="PIRSR" id="PIRSR016573-1"/>
    </source>
</evidence>
<dbReference type="InterPro" id="IPR024079">
    <property type="entry name" value="MetalloPept_cat_dom_sf"/>
</dbReference>
<dbReference type="GO" id="GO:0005576">
    <property type="term" value="C:extracellular region"/>
    <property type="evidence" value="ECO:0007669"/>
    <property type="project" value="InterPro"/>
</dbReference>
<evidence type="ECO:0000256" key="9">
    <source>
        <dbReference type="PIRSR" id="PIRSR016573-2"/>
    </source>
</evidence>
<dbReference type="GO" id="GO:0004222">
    <property type="term" value="F:metalloendopeptidase activity"/>
    <property type="evidence" value="ECO:0007669"/>
    <property type="project" value="InterPro"/>
</dbReference>
<dbReference type="EMBL" id="SOCP01000031">
    <property type="protein sequence ID" value="TDV36675.1"/>
    <property type="molecule type" value="Genomic_DNA"/>
</dbReference>
<dbReference type="SUPFAM" id="SSF55486">
    <property type="entry name" value="Metalloproteases ('zincins'), catalytic domain"/>
    <property type="match status" value="1"/>
</dbReference>